<keyword evidence="3" id="KW-0472">Membrane</keyword>
<protein>
    <submittedName>
        <fullName evidence="4">Flagellar biosynthesis protein FlhB</fullName>
    </submittedName>
</protein>
<comment type="caution">
    <text evidence="4">The sequence shown here is derived from an EMBL/GenBank/DDBJ whole genome shotgun (WGS) entry which is preliminary data.</text>
</comment>
<feature type="transmembrane region" description="Helical" evidence="3">
    <location>
        <begin position="93"/>
        <end position="111"/>
    </location>
</feature>
<dbReference type="EMBL" id="JBHRYE010000017">
    <property type="protein sequence ID" value="MFC3672010.1"/>
    <property type="molecule type" value="Genomic_DNA"/>
</dbReference>
<feature type="transmembrane region" description="Helical" evidence="3">
    <location>
        <begin position="34"/>
        <end position="55"/>
    </location>
</feature>
<dbReference type="Gene3D" id="3.40.1690.10">
    <property type="entry name" value="secretion proteins EscU"/>
    <property type="match status" value="1"/>
</dbReference>
<evidence type="ECO:0000256" key="3">
    <source>
        <dbReference type="SAM" id="Phobius"/>
    </source>
</evidence>
<keyword evidence="3" id="KW-0812">Transmembrane</keyword>
<keyword evidence="3" id="KW-1133">Transmembrane helix</keyword>
<gene>
    <name evidence="4" type="ORF">ACFOOT_11290</name>
</gene>
<evidence type="ECO:0000256" key="2">
    <source>
        <dbReference type="SAM" id="MobiDB-lite"/>
    </source>
</evidence>
<name>A0ABV7V4H6_9SPHN</name>
<evidence type="ECO:0000313" key="5">
    <source>
        <dbReference type="Proteomes" id="UP001595683"/>
    </source>
</evidence>
<keyword evidence="4" id="KW-0969">Cilium</keyword>
<dbReference type="PANTHER" id="PTHR30531">
    <property type="entry name" value="FLAGELLAR BIOSYNTHETIC PROTEIN FLHB"/>
    <property type="match status" value="1"/>
</dbReference>
<organism evidence="4 5">
    <name type="scientific">Novosphingobium pokkalii</name>
    <dbReference type="NCBI Taxonomy" id="1770194"/>
    <lineage>
        <taxon>Bacteria</taxon>
        <taxon>Pseudomonadati</taxon>
        <taxon>Pseudomonadota</taxon>
        <taxon>Alphaproteobacteria</taxon>
        <taxon>Sphingomonadales</taxon>
        <taxon>Sphingomonadaceae</taxon>
        <taxon>Novosphingobium</taxon>
    </lineage>
</organism>
<evidence type="ECO:0000313" key="4">
    <source>
        <dbReference type="EMBL" id="MFC3672010.1"/>
    </source>
</evidence>
<reference evidence="5" key="1">
    <citation type="journal article" date="2019" name="Int. J. Syst. Evol. Microbiol.">
        <title>The Global Catalogue of Microorganisms (GCM) 10K type strain sequencing project: providing services to taxonomists for standard genome sequencing and annotation.</title>
        <authorList>
            <consortium name="The Broad Institute Genomics Platform"/>
            <consortium name="The Broad Institute Genome Sequencing Center for Infectious Disease"/>
            <person name="Wu L."/>
            <person name="Ma J."/>
        </authorList>
    </citation>
    <scope>NUCLEOTIDE SEQUENCE [LARGE SCALE GENOMIC DNA]</scope>
    <source>
        <strain evidence="5">KCTC 42224</strain>
    </source>
</reference>
<dbReference type="PRINTS" id="PR00950">
    <property type="entry name" value="TYPE3IMSPROT"/>
</dbReference>
<feature type="transmembrane region" description="Helical" evidence="3">
    <location>
        <begin position="194"/>
        <end position="216"/>
    </location>
</feature>
<sequence>MAEGEGSGEKTFAPTEKRKRDAARNGDVLRSRELGTAAGVFAGIAWLWLAGPWLLAQLGQVTRSGFAWDRDTLDHFDPGQRIARALMDVLPPVLLLGVGLMAVALVSQLAFSSGRWNMGNLAPKGSRLDPGKGLARMFGIQGLIELGKGLAKVTLLGAMAWFWLRGRVAALVGLGGGQITQGALAGQLSYAWDAMLSLLVLLASGLVLIALIDFPMQFIRRFLRLRMSLQEIRDETKESEGSPEKKSAIRSRQREIAMAGVNKAMRDAQFVITNPTHFAVAMAYDPAIASAPIVLAKGRGEKALAMRELAAELAVPTLEYPALARSVYYTTRERQVIREELYGPVAAILAFVLSLKRGETPPAPRVNVPVSLRFDADGRPEAVTH</sequence>
<dbReference type="Pfam" id="PF01312">
    <property type="entry name" value="Bac_export_2"/>
    <property type="match status" value="1"/>
</dbReference>
<dbReference type="SUPFAM" id="SSF160544">
    <property type="entry name" value="EscU C-terminal domain-like"/>
    <property type="match status" value="1"/>
</dbReference>
<dbReference type="PANTHER" id="PTHR30531:SF12">
    <property type="entry name" value="FLAGELLAR BIOSYNTHETIC PROTEIN FLHB"/>
    <property type="match status" value="1"/>
</dbReference>
<proteinExistence type="inferred from homology"/>
<dbReference type="InterPro" id="IPR006135">
    <property type="entry name" value="T3SS_substrate_exporter"/>
</dbReference>
<feature type="region of interest" description="Disordered" evidence="2">
    <location>
        <begin position="1"/>
        <end position="24"/>
    </location>
</feature>
<dbReference type="RefSeq" id="WP_191323931.1">
    <property type="nucleotide sequence ID" value="NZ_BMZP01000006.1"/>
</dbReference>
<keyword evidence="5" id="KW-1185">Reference proteome</keyword>
<feature type="compositionally biased region" description="Basic and acidic residues" evidence="2">
    <location>
        <begin position="15"/>
        <end position="24"/>
    </location>
</feature>
<keyword evidence="4" id="KW-0282">Flagellum</keyword>
<dbReference type="InterPro" id="IPR029025">
    <property type="entry name" value="T3SS_substrate_exporter_C"/>
</dbReference>
<evidence type="ECO:0000256" key="1">
    <source>
        <dbReference type="ARBA" id="ARBA00010690"/>
    </source>
</evidence>
<accession>A0ABV7V4H6</accession>
<dbReference type="Proteomes" id="UP001595683">
    <property type="component" value="Unassembled WGS sequence"/>
</dbReference>
<comment type="similarity">
    <text evidence="1">Belongs to the type III secretion exporter family.</text>
</comment>
<keyword evidence="4" id="KW-0966">Cell projection</keyword>